<proteinExistence type="predicted"/>
<evidence type="ECO:0000313" key="4">
    <source>
        <dbReference type="RefSeq" id="XP_024881248.1"/>
    </source>
</evidence>
<sequence>MTMTIPLLPEQYFTKAYHILCNTCEENDPDYEKIKEFLIYVEKTWLSKALKISVYECPVKTNNAVESFCNVINKKLGDHHPNMWLFLEKLGNVIMDQTIDLKRLHNNEEVRSVRSRKSIERDVKIFETQIDLISGRLLLQQFLRMFIGKLDDYRWKESFTV</sequence>
<keyword evidence="1" id="KW-1185">Reference proteome</keyword>
<evidence type="ECO:0000313" key="1">
    <source>
        <dbReference type="Proteomes" id="UP000504618"/>
    </source>
</evidence>
<organism evidence="1 3">
    <name type="scientific">Temnothorax curvispinosus</name>
    <dbReference type="NCBI Taxonomy" id="300111"/>
    <lineage>
        <taxon>Eukaryota</taxon>
        <taxon>Metazoa</taxon>
        <taxon>Ecdysozoa</taxon>
        <taxon>Arthropoda</taxon>
        <taxon>Hexapoda</taxon>
        <taxon>Insecta</taxon>
        <taxon>Pterygota</taxon>
        <taxon>Neoptera</taxon>
        <taxon>Endopterygota</taxon>
        <taxon>Hymenoptera</taxon>
        <taxon>Apocrita</taxon>
        <taxon>Aculeata</taxon>
        <taxon>Formicoidea</taxon>
        <taxon>Formicidae</taxon>
        <taxon>Myrmicinae</taxon>
        <taxon>Temnothorax</taxon>
    </lineage>
</organism>
<dbReference type="OrthoDB" id="10029846at2759"/>
<dbReference type="Proteomes" id="UP000504618">
    <property type="component" value="Unplaced"/>
</dbReference>
<dbReference type="RefSeq" id="XP_024881248.1">
    <property type="nucleotide sequence ID" value="XM_025025480.1"/>
</dbReference>
<accession>A0A6J1QFZ2</accession>
<gene>
    <name evidence="2 3 4 5" type="primary">LOC112460684</name>
</gene>
<dbReference type="RefSeq" id="XP_024881246.1">
    <property type="nucleotide sequence ID" value="XM_025025478.1"/>
</dbReference>
<dbReference type="GeneID" id="112460684"/>
<name>A0A6J1QFZ2_9HYME</name>
<evidence type="ECO:0000313" key="2">
    <source>
        <dbReference type="RefSeq" id="XP_024881246.1"/>
    </source>
</evidence>
<protein>
    <submittedName>
        <fullName evidence="2 3">Uncharacterized protein LOC112460684</fullName>
    </submittedName>
</protein>
<evidence type="ECO:0000313" key="5">
    <source>
        <dbReference type="RefSeq" id="XP_024881249.1"/>
    </source>
</evidence>
<dbReference type="RefSeq" id="XP_024881249.1">
    <property type="nucleotide sequence ID" value="XM_025025481.1"/>
</dbReference>
<reference evidence="2 3" key="1">
    <citation type="submission" date="2025-04" db="UniProtKB">
        <authorList>
            <consortium name="RefSeq"/>
        </authorList>
    </citation>
    <scope>IDENTIFICATION</scope>
    <source>
        <tissue evidence="2 3">Whole body</tissue>
    </source>
</reference>
<dbReference type="RefSeq" id="XP_024881247.1">
    <property type="nucleotide sequence ID" value="XM_025025479.1"/>
</dbReference>
<evidence type="ECO:0000313" key="3">
    <source>
        <dbReference type="RefSeq" id="XP_024881247.1"/>
    </source>
</evidence>
<dbReference type="AlphaFoldDB" id="A0A6J1QFZ2"/>